<name>X1NPJ2_9ZZZZ</name>
<reference evidence="2" key="1">
    <citation type="journal article" date="2014" name="Front. Microbiol.">
        <title>High frequency of phylogenetically diverse reductive dehalogenase-homologous genes in deep subseafloor sedimentary metagenomes.</title>
        <authorList>
            <person name="Kawai M."/>
            <person name="Futagami T."/>
            <person name="Toyoda A."/>
            <person name="Takaki Y."/>
            <person name="Nishi S."/>
            <person name="Hori S."/>
            <person name="Arai W."/>
            <person name="Tsubouchi T."/>
            <person name="Morono Y."/>
            <person name="Uchiyama I."/>
            <person name="Ito T."/>
            <person name="Fujiyama A."/>
            <person name="Inagaki F."/>
            <person name="Takami H."/>
        </authorList>
    </citation>
    <scope>NUCLEOTIDE SEQUENCE</scope>
    <source>
        <strain evidence="2">Expedition CK06-06</strain>
    </source>
</reference>
<proteinExistence type="predicted"/>
<evidence type="ECO:0000313" key="2">
    <source>
        <dbReference type="EMBL" id="GAI32131.1"/>
    </source>
</evidence>
<dbReference type="PANTHER" id="PTHR45527:SF1">
    <property type="entry name" value="FATTY ACID SYNTHASE"/>
    <property type="match status" value="1"/>
</dbReference>
<dbReference type="InterPro" id="IPR000873">
    <property type="entry name" value="AMP-dep_synth/lig_dom"/>
</dbReference>
<dbReference type="PANTHER" id="PTHR45527">
    <property type="entry name" value="NONRIBOSOMAL PEPTIDE SYNTHETASE"/>
    <property type="match status" value="1"/>
</dbReference>
<dbReference type="GO" id="GO:0043041">
    <property type="term" value="P:amino acid activation for nonribosomal peptide biosynthetic process"/>
    <property type="evidence" value="ECO:0007669"/>
    <property type="project" value="TreeGrafter"/>
</dbReference>
<dbReference type="GO" id="GO:0044550">
    <property type="term" value="P:secondary metabolite biosynthetic process"/>
    <property type="evidence" value="ECO:0007669"/>
    <property type="project" value="TreeGrafter"/>
</dbReference>
<dbReference type="EMBL" id="BARV01016990">
    <property type="protein sequence ID" value="GAI32131.1"/>
    <property type="molecule type" value="Genomic_DNA"/>
</dbReference>
<dbReference type="InterPro" id="IPR042099">
    <property type="entry name" value="ANL_N_sf"/>
</dbReference>
<dbReference type="InterPro" id="IPR020845">
    <property type="entry name" value="AMP-binding_CS"/>
</dbReference>
<dbReference type="Pfam" id="PF00501">
    <property type="entry name" value="AMP-binding"/>
    <property type="match status" value="1"/>
</dbReference>
<protein>
    <recommendedName>
        <fullName evidence="1">AMP-dependent synthetase/ligase domain-containing protein</fullName>
    </recommendedName>
</protein>
<dbReference type="PROSITE" id="PS00455">
    <property type="entry name" value="AMP_BINDING"/>
    <property type="match status" value="1"/>
</dbReference>
<organism evidence="2">
    <name type="scientific">marine sediment metagenome</name>
    <dbReference type="NCBI Taxonomy" id="412755"/>
    <lineage>
        <taxon>unclassified sequences</taxon>
        <taxon>metagenomes</taxon>
        <taxon>ecological metagenomes</taxon>
    </lineage>
</organism>
<dbReference type="AlphaFoldDB" id="X1NPJ2"/>
<feature type="non-terminal residue" evidence="2">
    <location>
        <position position="211"/>
    </location>
</feature>
<gene>
    <name evidence="2" type="ORF">S06H3_29038</name>
</gene>
<feature type="domain" description="AMP-dependent synthetase/ligase" evidence="1">
    <location>
        <begin position="25"/>
        <end position="203"/>
    </location>
</feature>
<accession>X1NPJ2</accession>
<sequence length="211" mass="22333">MPDLRPNPTLCLEYRADQPIHYAFLEQAGRCPGATAILARHTTCNYAQLAQISQGIAACLLEQSASGADRVVIVASRGAGLVYAMLGCLRAGLAFTVADAAYPPARIGQIIRTLTPAVVLRCGEASVDTDGPLVITVPETTAEALQAFPCHCVALPSVSPEQPAYITFTSGSTGEPKGIVTHHAPLVHFIDWHVRQHGFTQADTFSLLSGL</sequence>
<dbReference type="GO" id="GO:0031177">
    <property type="term" value="F:phosphopantetheine binding"/>
    <property type="evidence" value="ECO:0007669"/>
    <property type="project" value="TreeGrafter"/>
</dbReference>
<evidence type="ECO:0000259" key="1">
    <source>
        <dbReference type="Pfam" id="PF00501"/>
    </source>
</evidence>
<dbReference type="Gene3D" id="3.40.50.12780">
    <property type="entry name" value="N-terminal domain of ligase-like"/>
    <property type="match status" value="1"/>
</dbReference>
<dbReference type="SUPFAM" id="SSF56801">
    <property type="entry name" value="Acetyl-CoA synthetase-like"/>
    <property type="match status" value="1"/>
</dbReference>
<dbReference type="GO" id="GO:0005737">
    <property type="term" value="C:cytoplasm"/>
    <property type="evidence" value="ECO:0007669"/>
    <property type="project" value="TreeGrafter"/>
</dbReference>
<comment type="caution">
    <text evidence="2">The sequence shown here is derived from an EMBL/GenBank/DDBJ whole genome shotgun (WGS) entry which is preliminary data.</text>
</comment>